<gene>
    <name evidence="2" type="ORF">MNBD_GAMMA12-2073</name>
</gene>
<evidence type="ECO:0008006" key="3">
    <source>
        <dbReference type="Google" id="ProtNLM"/>
    </source>
</evidence>
<evidence type="ECO:0000313" key="2">
    <source>
        <dbReference type="EMBL" id="VAW77560.1"/>
    </source>
</evidence>
<keyword evidence="1" id="KW-0812">Transmembrane</keyword>
<reference evidence="2" key="1">
    <citation type="submission" date="2018-06" db="EMBL/GenBank/DDBJ databases">
        <authorList>
            <person name="Zhirakovskaya E."/>
        </authorList>
    </citation>
    <scope>NUCLEOTIDE SEQUENCE</scope>
</reference>
<dbReference type="EMBL" id="UOFL01000132">
    <property type="protein sequence ID" value="VAW77560.1"/>
    <property type="molecule type" value="Genomic_DNA"/>
</dbReference>
<accession>A0A3B0YLQ5</accession>
<organism evidence="2">
    <name type="scientific">hydrothermal vent metagenome</name>
    <dbReference type="NCBI Taxonomy" id="652676"/>
    <lineage>
        <taxon>unclassified sequences</taxon>
        <taxon>metagenomes</taxon>
        <taxon>ecological metagenomes</taxon>
    </lineage>
</organism>
<keyword evidence="1" id="KW-0472">Membrane</keyword>
<feature type="transmembrane region" description="Helical" evidence="1">
    <location>
        <begin position="182"/>
        <end position="201"/>
    </location>
</feature>
<dbReference type="AlphaFoldDB" id="A0A3B0YLQ5"/>
<protein>
    <recommendedName>
        <fullName evidence="3">PEP-CTERM protein-sorting domain-containing protein</fullName>
    </recommendedName>
</protein>
<sequence length="208" mass="21739">MIKIRAFLIISLALLYSVGASAAPVSINKMSIDEATVSINFGGGAILGNTMPFTPPIDITMGVFQSDIISIGSTANDGFLLKIYSTGTYGAPAPSATVDNMNNTIDVDFSSLRGTITRGTGITKFDTDFSLSALFGNLLKNDYDASTGMIDMLFAENINVDVFGASIPATLEIGIKGAVSAVPVPAAVWLFGSGMIALFGFSRKNTLK</sequence>
<keyword evidence="1" id="KW-1133">Transmembrane helix</keyword>
<proteinExistence type="predicted"/>
<evidence type="ECO:0000256" key="1">
    <source>
        <dbReference type="SAM" id="Phobius"/>
    </source>
</evidence>
<name>A0A3B0YLQ5_9ZZZZ</name>